<comment type="similarity">
    <text evidence="1">Belongs to the aldolase class II family.</text>
</comment>
<proteinExistence type="inferred from homology"/>
<dbReference type="GO" id="GO:0005856">
    <property type="term" value="C:cytoskeleton"/>
    <property type="evidence" value="ECO:0007669"/>
    <property type="project" value="TreeGrafter"/>
</dbReference>
<sequence>MMGYTQIMTLSALTSQPFTRPNRFSPEEWHARVELAACYRLFAHLGWAELIYNHISLRVPDEPGHFLINPFGLHYSEVTASNLVKVDVNGHIVGHSDWPINPAGFTFHGAIHAQRPQAHCVMHVHTTPTLAVCCLEAGLSFTNFYAAQLWGQVAYHDFEGITVRLDEGERILASAGDCPVLLLRNHGPVVIGRDLPHALSLMWLVQRACEVQVASQALGPLRPIPESVLAQCARDSLNFDPRFGAGRDAWAALQRIADRLDPGYRA</sequence>
<dbReference type="SMART" id="SM01007">
    <property type="entry name" value="Aldolase_II"/>
    <property type="match status" value="1"/>
</dbReference>
<dbReference type="PANTHER" id="PTHR10672:SF3">
    <property type="entry name" value="PROTEIN HU-LI TAI SHAO"/>
    <property type="match status" value="1"/>
</dbReference>
<dbReference type="AlphaFoldDB" id="A0A221KJI1"/>
<dbReference type="SUPFAM" id="SSF53639">
    <property type="entry name" value="AraD/HMP-PK domain-like"/>
    <property type="match status" value="1"/>
</dbReference>
<keyword evidence="4" id="KW-1185">Reference proteome</keyword>
<geneLocation type="plasmid" evidence="4">
    <name>pvf1</name>
</geneLocation>
<evidence type="ECO:0000256" key="1">
    <source>
        <dbReference type="ARBA" id="ARBA00037961"/>
    </source>
</evidence>
<organism evidence="3 4">
    <name type="scientific">Vitreoscilla filiformis</name>
    <dbReference type="NCBI Taxonomy" id="63"/>
    <lineage>
        <taxon>Bacteria</taxon>
        <taxon>Pseudomonadati</taxon>
        <taxon>Pseudomonadota</taxon>
        <taxon>Betaproteobacteria</taxon>
        <taxon>Neisseriales</taxon>
        <taxon>Neisseriaceae</taxon>
        <taxon>Vitreoscilla</taxon>
    </lineage>
</organism>
<dbReference type="Gene3D" id="3.40.225.10">
    <property type="entry name" value="Class II aldolase/adducin N-terminal domain"/>
    <property type="match status" value="1"/>
</dbReference>
<gene>
    <name evidence="3" type="ORF">VITFI_CDS3404</name>
</gene>
<dbReference type="PANTHER" id="PTHR10672">
    <property type="entry name" value="ADDUCIN"/>
    <property type="match status" value="1"/>
</dbReference>
<keyword evidence="3" id="KW-0614">Plasmid</keyword>
<dbReference type="InterPro" id="IPR051017">
    <property type="entry name" value="Aldolase-II_Adducin_sf"/>
</dbReference>
<dbReference type="KEGG" id="vff:VITFI_CDS3404"/>
<name>A0A221KJI1_VITFI</name>
<feature type="domain" description="Class II aldolase/adducin N-terminal" evidence="2">
    <location>
        <begin position="33"/>
        <end position="213"/>
    </location>
</feature>
<evidence type="ECO:0000313" key="4">
    <source>
        <dbReference type="Proteomes" id="UP000199729"/>
    </source>
</evidence>
<dbReference type="EMBL" id="CP022424">
    <property type="protein sequence ID" value="ASM79181.1"/>
    <property type="molecule type" value="Genomic_DNA"/>
</dbReference>
<dbReference type="Pfam" id="PF00596">
    <property type="entry name" value="Aldolase_II"/>
    <property type="match status" value="1"/>
</dbReference>
<dbReference type="Proteomes" id="UP000199729">
    <property type="component" value="Plasmid pVF1"/>
</dbReference>
<accession>A0A221KJI1</accession>
<evidence type="ECO:0000313" key="3">
    <source>
        <dbReference type="EMBL" id="ASM79181.1"/>
    </source>
</evidence>
<reference evidence="3 4" key="1">
    <citation type="submission" date="2017-07" db="EMBL/GenBank/DDBJ databases">
        <title>Complete Genome Sequence of the cosmetic ferment Vitreoscilla filiformis (ATCC15551).</title>
        <authorList>
            <person name="Contreras S."/>
            <person name="Sagory-Zalkind P."/>
            <person name="Blanquart H."/>
            <person name="Iltis A."/>
            <person name="Morand S.C."/>
        </authorList>
    </citation>
    <scope>NUCLEOTIDE SEQUENCE [LARGE SCALE GENOMIC DNA]</scope>
    <source>
        <strain evidence="3 4">ATCC 15551</strain>
        <plasmid evidence="4">Plasmid pvf1</plasmid>
    </source>
</reference>
<protein>
    <submittedName>
        <fullName evidence="3">Aldolase</fullName>
    </submittedName>
</protein>
<dbReference type="GO" id="GO:0051015">
    <property type="term" value="F:actin filament binding"/>
    <property type="evidence" value="ECO:0007669"/>
    <property type="project" value="TreeGrafter"/>
</dbReference>
<dbReference type="NCBIfam" id="NF005451">
    <property type="entry name" value="PRK07044.1"/>
    <property type="match status" value="1"/>
</dbReference>
<dbReference type="InterPro" id="IPR036409">
    <property type="entry name" value="Aldolase_II/adducin_N_sf"/>
</dbReference>
<evidence type="ECO:0000259" key="2">
    <source>
        <dbReference type="SMART" id="SM01007"/>
    </source>
</evidence>
<dbReference type="InterPro" id="IPR001303">
    <property type="entry name" value="Aldolase_II/adducin_N"/>
</dbReference>